<sequence length="132" mass="13587">MKNNSIPRFSGSFAALGAAAVLTLSACASTPPPPTDALNAAERAVGIAQETGVSDYASPELKSAREKLVQAREAVAREDMAGAAVLAEQARLDAELAAAKTAAAKAKAVNQEIIKSNETLRQELNRNTGGNP</sequence>
<dbReference type="EMBL" id="RJVO01000006">
    <property type="protein sequence ID" value="ROH88691.1"/>
    <property type="molecule type" value="Genomic_DNA"/>
</dbReference>
<dbReference type="InterPro" id="IPR025511">
    <property type="entry name" value="DUF4398"/>
</dbReference>
<organism evidence="3 4">
    <name type="scientific">Stagnimonas aquatica</name>
    <dbReference type="NCBI Taxonomy" id="2689987"/>
    <lineage>
        <taxon>Bacteria</taxon>
        <taxon>Pseudomonadati</taxon>
        <taxon>Pseudomonadota</taxon>
        <taxon>Gammaproteobacteria</taxon>
        <taxon>Nevskiales</taxon>
        <taxon>Nevskiaceae</taxon>
        <taxon>Stagnimonas</taxon>
    </lineage>
</organism>
<accession>A0A3N0V7U3</accession>
<proteinExistence type="predicted"/>
<gene>
    <name evidence="3" type="ORF">ED208_12800</name>
</gene>
<feature type="domain" description="DUF4398" evidence="2">
    <location>
        <begin position="37"/>
        <end position="111"/>
    </location>
</feature>
<comment type="caution">
    <text evidence="3">The sequence shown here is derived from an EMBL/GenBank/DDBJ whole genome shotgun (WGS) entry which is preliminary data.</text>
</comment>
<evidence type="ECO:0000313" key="4">
    <source>
        <dbReference type="Proteomes" id="UP000282106"/>
    </source>
</evidence>
<keyword evidence="1" id="KW-0732">Signal</keyword>
<protein>
    <submittedName>
        <fullName evidence="3">DUF4398 domain-containing protein</fullName>
    </submittedName>
</protein>
<dbReference type="InParanoid" id="A0A3N0V7U3"/>
<evidence type="ECO:0000259" key="2">
    <source>
        <dbReference type="Pfam" id="PF14346"/>
    </source>
</evidence>
<dbReference type="PROSITE" id="PS51257">
    <property type="entry name" value="PROKAR_LIPOPROTEIN"/>
    <property type="match status" value="1"/>
</dbReference>
<dbReference type="Pfam" id="PF14346">
    <property type="entry name" value="DUF4398"/>
    <property type="match status" value="1"/>
</dbReference>
<feature type="chain" id="PRO_5018137517" evidence="1">
    <location>
        <begin position="29"/>
        <end position="132"/>
    </location>
</feature>
<dbReference type="Proteomes" id="UP000282106">
    <property type="component" value="Unassembled WGS sequence"/>
</dbReference>
<keyword evidence="4" id="KW-1185">Reference proteome</keyword>
<dbReference type="Gene3D" id="1.20.1270.390">
    <property type="match status" value="1"/>
</dbReference>
<evidence type="ECO:0000256" key="1">
    <source>
        <dbReference type="SAM" id="SignalP"/>
    </source>
</evidence>
<evidence type="ECO:0000313" key="3">
    <source>
        <dbReference type="EMBL" id="ROH88691.1"/>
    </source>
</evidence>
<dbReference type="AlphaFoldDB" id="A0A3N0V7U3"/>
<dbReference type="RefSeq" id="WP_123212313.1">
    <property type="nucleotide sequence ID" value="NZ_RJVO01000006.1"/>
</dbReference>
<reference evidence="3 4" key="1">
    <citation type="submission" date="2018-10" db="EMBL/GenBank/DDBJ databases">
        <authorList>
            <person name="Chen W.-M."/>
        </authorList>
    </citation>
    <scope>NUCLEOTIDE SEQUENCE [LARGE SCALE GENOMIC DNA]</scope>
    <source>
        <strain evidence="3 4">THS-13</strain>
    </source>
</reference>
<name>A0A3N0V7U3_9GAMM</name>
<feature type="signal peptide" evidence="1">
    <location>
        <begin position="1"/>
        <end position="28"/>
    </location>
</feature>